<dbReference type="Gene3D" id="1.20.1560.10">
    <property type="entry name" value="ABC transporter type 1, transmembrane domain"/>
    <property type="match status" value="1"/>
</dbReference>
<dbReference type="CDD" id="cd03254">
    <property type="entry name" value="ABCC_Glucan_exporter_like"/>
    <property type="match status" value="1"/>
</dbReference>
<dbReference type="STRING" id="208480.SAMN02910418_02235"/>
<evidence type="ECO:0000256" key="5">
    <source>
        <dbReference type="ARBA" id="ARBA00022840"/>
    </source>
</evidence>
<dbReference type="SUPFAM" id="SSF52540">
    <property type="entry name" value="P-loop containing nucleoside triphosphate hydrolases"/>
    <property type="match status" value="1"/>
</dbReference>
<proteinExistence type="inferred from homology"/>
<dbReference type="InterPro" id="IPR027417">
    <property type="entry name" value="P-loop_NTPase"/>
</dbReference>
<feature type="transmembrane region" description="Helical" evidence="11">
    <location>
        <begin position="30"/>
        <end position="48"/>
    </location>
</feature>
<evidence type="ECO:0000259" key="13">
    <source>
        <dbReference type="PROSITE" id="PS50929"/>
    </source>
</evidence>
<dbReference type="PROSITE" id="PS50929">
    <property type="entry name" value="ABC_TM1F"/>
    <property type="match status" value="1"/>
</dbReference>
<keyword evidence="15" id="KW-1185">Reference proteome</keyword>
<dbReference type="Pfam" id="PF00664">
    <property type="entry name" value="ABC_membrane"/>
    <property type="match status" value="1"/>
</dbReference>
<dbReference type="InterPro" id="IPR036640">
    <property type="entry name" value="ABC1_TM_sf"/>
</dbReference>
<feature type="transmembrane region" description="Helical" evidence="11">
    <location>
        <begin position="303"/>
        <end position="321"/>
    </location>
</feature>
<keyword evidence="2" id="KW-0813">Transport</keyword>
<dbReference type="GO" id="GO:0015421">
    <property type="term" value="F:ABC-type oligopeptide transporter activity"/>
    <property type="evidence" value="ECO:0007669"/>
    <property type="project" value="TreeGrafter"/>
</dbReference>
<evidence type="ECO:0000256" key="2">
    <source>
        <dbReference type="ARBA" id="ARBA00022448"/>
    </source>
</evidence>
<dbReference type="Pfam" id="PF00005">
    <property type="entry name" value="ABC_tran"/>
    <property type="match status" value="1"/>
</dbReference>
<dbReference type="EMBL" id="MQVR01000006">
    <property type="protein sequence ID" value="OKL54873.1"/>
    <property type="molecule type" value="Genomic_DNA"/>
</dbReference>
<dbReference type="RefSeq" id="WP_073715722.1">
    <property type="nucleotide sequence ID" value="NZ_MQVR01000006.1"/>
</dbReference>
<dbReference type="SMART" id="SM00382">
    <property type="entry name" value="AAA"/>
    <property type="match status" value="1"/>
</dbReference>
<feature type="domain" description="ABC transporter" evidence="12">
    <location>
        <begin position="389"/>
        <end position="623"/>
    </location>
</feature>
<dbReference type="InterPro" id="IPR011527">
    <property type="entry name" value="ABC1_TM_dom"/>
</dbReference>
<comment type="subcellular location">
    <subcellularLocation>
        <location evidence="1">Cell membrane</location>
        <topology evidence="1">Multi-pass membrane protein</topology>
    </subcellularLocation>
</comment>
<keyword evidence="4" id="KW-0547">Nucleotide-binding</keyword>
<dbReference type="SUPFAM" id="SSF90123">
    <property type="entry name" value="ABC transporter transmembrane region"/>
    <property type="match status" value="1"/>
</dbReference>
<evidence type="ECO:0000256" key="4">
    <source>
        <dbReference type="ARBA" id="ARBA00022741"/>
    </source>
</evidence>
<evidence type="ECO:0000313" key="14">
    <source>
        <dbReference type="EMBL" id="OKL54873.1"/>
    </source>
</evidence>
<evidence type="ECO:0000256" key="1">
    <source>
        <dbReference type="ARBA" id="ARBA00004651"/>
    </source>
</evidence>
<evidence type="ECO:0000256" key="8">
    <source>
        <dbReference type="ARBA" id="ARBA00055053"/>
    </source>
</evidence>
<dbReference type="Proteomes" id="UP000185628">
    <property type="component" value="Unassembled WGS sequence"/>
</dbReference>
<evidence type="ECO:0000259" key="12">
    <source>
        <dbReference type="PROSITE" id="PS50893"/>
    </source>
</evidence>
<gene>
    <name evidence="14" type="ORF">BSZ39_02005</name>
</gene>
<reference evidence="15" key="1">
    <citation type="submission" date="2016-12" db="EMBL/GenBank/DDBJ databases">
        <authorList>
            <person name="Meng X."/>
        </authorList>
    </citation>
    <scope>NUCLEOTIDE SEQUENCE [LARGE SCALE GENOMIC DNA]</scope>
    <source>
        <strain evidence="15">DSM 19116</strain>
    </source>
</reference>
<dbReference type="PANTHER" id="PTHR43394">
    <property type="entry name" value="ATP-DEPENDENT PERMEASE MDL1, MITOCHONDRIAL"/>
    <property type="match status" value="1"/>
</dbReference>
<keyword evidence="6 11" id="KW-1133">Transmembrane helix</keyword>
<dbReference type="GO" id="GO:0005886">
    <property type="term" value="C:plasma membrane"/>
    <property type="evidence" value="ECO:0007669"/>
    <property type="project" value="UniProtKB-SubCell"/>
</dbReference>
<accession>A0A1Q5Q512</accession>
<dbReference type="CDD" id="cd18547">
    <property type="entry name" value="ABC_6TM_Tm288_like"/>
    <property type="match status" value="1"/>
</dbReference>
<comment type="function">
    <text evidence="8">ABC transporter involved in fatty acid import. Transmembrane domains (TMD) form a pore in the membrane and the ATP-binding domain (NBD) is responsible for energy generation.</text>
</comment>
<evidence type="ECO:0000256" key="9">
    <source>
        <dbReference type="ARBA" id="ARBA00061644"/>
    </source>
</evidence>
<evidence type="ECO:0000256" key="10">
    <source>
        <dbReference type="ARBA" id="ARBA00071747"/>
    </source>
</evidence>
<name>A0A1Q5Q512_9ACTO</name>
<feature type="transmembrane region" description="Helical" evidence="11">
    <location>
        <begin position="192"/>
        <end position="209"/>
    </location>
</feature>
<dbReference type="GO" id="GO:0016887">
    <property type="term" value="F:ATP hydrolysis activity"/>
    <property type="evidence" value="ECO:0007669"/>
    <property type="project" value="InterPro"/>
</dbReference>
<feature type="domain" description="ABC transmembrane type-1" evidence="13">
    <location>
        <begin position="33"/>
        <end position="356"/>
    </location>
</feature>
<dbReference type="InterPro" id="IPR039421">
    <property type="entry name" value="Type_1_exporter"/>
</dbReference>
<evidence type="ECO:0000256" key="6">
    <source>
        <dbReference type="ARBA" id="ARBA00022989"/>
    </source>
</evidence>
<feature type="transmembrane region" description="Helical" evidence="11">
    <location>
        <begin position="215"/>
        <end position="232"/>
    </location>
</feature>
<evidence type="ECO:0000256" key="3">
    <source>
        <dbReference type="ARBA" id="ARBA00022692"/>
    </source>
</evidence>
<keyword evidence="3 11" id="KW-0812">Transmembrane</keyword>
<keyword evidence="5 14" id="KW-0067">ATP-binding</keyword>
<sequence length="632" mass="68254">MRAVVDPMRRSRDVRGAVKRTVAYLRPERAKLIVVVAIMVVSVTAQVLGPKILGQATNIVVAGMIGRQLPKGMTADQVIAGLRGAGQDRMADTLSTMDFTPGVGVDTSALGRTLLLALALYVISALLMWLSSRLIAQIVQNSGFRLRAEVNQTIDELPLAYLDSHARGDMLSRVTNDIDNLTQTLQQSLSQVINSLLAVVGILSMMLWISWELSLVALVVVPLAIISTAIIAKRAQPHFGTQWRATGEVGATVEESFTGHEIIAAYGLQAASEADFAKHNDELGHAVYRSQFISGTIMPTMSLLSNLSYVLIAVVGGIRIANGQMSVGDIQAFLQYSRQFNQPLAQLGSMVSLIQSGAASAERIFDLLDAKRQRPDTHAAHLAENARGVEFDHVRFSYVPGREVIRDLSLSVSPGQTVAIVGPTGAGKTTLVNLLMRFYEVDSGEIRIDDVNIADVDRDELRGRFGMVLQDTWLFEGTVADNIAFGKAGASRADVEEAARNTGVDAMIRTLPEGYDTVISEEAETISTGEKQLITIARAFPADPQILILDEATSSVDTRTEMLVQQAMTTLRQGRTGFIIAHRLSTIRDADVIVVMKDGDVVEAGNHDSLVKQGGHYAALYQAQFAGTGADE</sequence>
<organism evidence="14 15">
    <name type="scientific">Bowdeniella nasicola</name>
    <dbReference type="NCBI Taxonomy" id="208480"/>
    <lineage>
        <taxon>Bacteria</taxon>
        <taxon>Bacillati</taxon>
        <taxon>Actinomycetota</taxon>
        <taxon>Actinomycetes</taxon>
        <taxon>Actinomycetales</taxon>
        <taxon>Actinomycetaceae</taxon>
        <taxon>Bowdeniella</taxon>
    </lineage>
</organism>
<dbReference type="FunFam" id="3.40.50.300:FF:000287">
    <property type="entry name" value="Multidrug ABC transporter ATP-binding protein"/>
    <property type="match status" value="1"/>
</dbReference>
<dbReference type="Gene3D" id="3.40.50.300">
    <property type="entry name" value="P-loop containing nucleotide triphosphate hydrolases"/>
    <property type="match status" value="1"/>
</dbReference>
<feature type="transmembrane region" description="Helical" evidence="11">
    <location>
        <begin position="109"/>
        <end position="130"/>
    </location>
</feature>
<evidence type="ECO:0000256" key="11">
    <source>
        <dbReference type="SAM" id="Phobius"/>
    </source>
</evidence>
<comment type="caution">
    <text evidence="14">The sequence shown here is derived from an EMBL/GenBank/DDBJ whole genome shotgun (WGS) entry which is preliminary data.</text>
</comment>
<dbReference type="AlphaFoldDB" id="A0A1Q5Q512"/>
<evidence type="ECO:0000313" key="15">
    <source>
        <dbReference type="Proteomes" id="UP000185628"/>
    </source>
</evidence>
<protein>
    <recommendedName>
        <fullName evidence="10">Fatty acid ABC transporter ATP-binding/permease protein</fullName>
    </recommendedName>
</protein>
<keyword evidence="7 11" id="KW-0472">Membrane</keyword>
<dbReference type="OrthoDB" id="9806127at2"/>
<dbReference type="GO" id="GO:0005524">
    <property type="term" value="F:ATP binding"/>
    <property type="evidence" value="ECO:0007669"/>
    <property type="project" value="UniProtKB-KW"/>
</dbReference>
<dbReference type="InterPro" id="IPR003593">
    <property type="entry name" value="AAA+_ATPase"/>
</dbReference>
<dbReference type="InterPro" id="IPR003439">
    <property type="entry name" value="ABC_transporter-like_ATP-bd"/>
</dbReference>
<comment type="similarity">
    <text evidence="9">Belongs to the ABC transporter superfamily. Lipid exporter (TC 3.A.1.106) family.</text>
</comment>
<evidence type="ECO:0000256" key="7">
    <source>
        <dbReference type="ARBA" id="ARBA00023136"/>
    </source>
</evidence>
<dbReference type="PROSITE" id="PS50893">
    <property type="entry name" value="ABC_TRANSPORTER_2"/>
    <property type="match status" value="1"/>
</dbReference>
<dbReference type="PANTHER" id="PTHR43394:SF1">
    <property type="entry name" value="ATP-BINDING CASSETTE SUB-FAMILY B MEMBER 10, MITOCHONDRIAL"/>
    <property type="match status" value="1"/>
</dbReference>